<sequence>MRITDREMLAQEGFTAIRNLLAGRVEGGSDLALKLSQALHNIPVGDNENDERFTAQKIVEVIESNTRFPHIRTLLNFIDTDSSTSRLAS</sequence>
<organism evidence="1 2">
    <name type="scientific">Vibrio cholerae</name>
    <dbReference type="NCBI Taxonomy" id="666"/>
    <lineage>
        <taxon>Bacteria</taxon>
        <taxon>Pseudomonadati</taxon>
        <taxon>Pseudomonadota</taxon>
        <taxon>Gammaproteobacteria</taxon>
        <taxon>Vibrionales</taxon>
        <taxon>Vibrionaceae</taxon>
        <taxon>Vibrio</taxon>
    </lineage>
</organism>
<evidence type="ECO:0000313" key="1">
    <source>
        <dbReference type="EMBL" id="TXX67505.1"/>
    </source>
</evidence>
<name>A0ABD7SRT8_VIBCL</name>
<dbReference type="EMBL" id="VSIJ01000002">
    <property type="protein sequence ID" value="TXX67505.1"/>
    <property type="molecule type" value="Genomic_DNA"/>
</dbReference>
<gene>
    <name evidence="1" type="ORF">FXF03_00610</name>
</gene>
<protein>
    <submittedName>
        <fullName evidence="1">Uncharacterized protein</fullName>
    </submittedName>
</protein>
<accession>A0ABD7SRT8</accession>
<reference evidence="1 2" key="1">
    <citation type="submission" date="2019-06" db="EMBL/GenBank/DDBJ databases">
        <title>Vibrio cholerae phylogeny based on whole-genome sequencing reveals genetic diversity and population strucutre.</title>
        <authorList>
            <person name="Zhiqiu Y."/>
            <person name="Bin L."/>
            <person name="Lingyan J."/>
        </authorList>
    </citation>
    <scope>NUCLEOTIDE SEQUENCE [LARGE SCALE GENOMIC DNA]</scope>
    <source>
        <strain evidence="1 2">N2814</strain>
    </source>
</reference>
<proteinExistence type="predicted"/>
<dbReference type="AlphaFoldDB" id="A0ABD7SRT8"/>
<comment type="caution">
    <text evidence="1">The sequence shown here is derived from an EMBL/GenBank/DDBJ whole genome shotgun (WGS) entry which is preliminary data.</text>
</comment>
<evidence type="ECO:0000313" key="2">
    <source>
        <dbReference type="Proteomes" id="UP000323819"/>
    </source>
</evidence>
<dbReference type="Proteomes" id="UP000323819">
    <property type="component" value="Unassembled WGS sequence"/>
</dbReference>
<dbReference type="RefSeq" id="WP_002039275.1">
    <property type="nucleotide sequence ID" value="NZ_CP090388.1"/>
</dbReference>